<organism evidence="1 2">
    <name type="scientific">Eiseniibacteriota bacterium</name>
    <dbReference type="NCBI Taxonomy" id="2212470"/>
    <lineage>
        <taxon>Bacteria</taxon>
        <taxon>Candidatus Eiseniibacteriota</taxon>
    </lineage>
</organism>
<dbReference type="Proteomes" id="UP000777784">
    <property type="component" value="Unassembled WGS sequence"/>
</dbReference>
<name>A0A948RX73_UNCEI</name>
<reference evidence="1" key="1">
    <citation type="submission" date="2021-05" db="EMBL/GenBank/DDBJ databases">
        <title>Energy efficiency and biological interactions define the core microbiome of deep oligotrophic groundwater.</title>
        <authorList>
            <person name="Mehrshad M."/>
            <person name="Lopez-Fernandez M."/>
            <person name="Bell E."/>
            <person name="Bernier-Latmani R."/>
            <person name="Bertilsson S."/>
            <person name="Dopson M."/>
        </authorList>
    </citation>
    <scope>NUCLEOTIDE SEQUENCE</scope>
    <source>
        <strain evidence="1">Modern_marine.mb.64</strain>
    </source>
</reference>
<sequence length="253" mass="27640">MSGCGTDNPVATEETRTQTTQLDEALFDANPQLDIQGQTDHPVNRWSHLADTLGLSEEQVLELQAALKELATALRELRGLVHAGEMTMEEAIEAAQLLRQDFELRLQEILTPEQYELLLTLRPNLPGPHYPGRRGPNGGRSSASQFQGTLPLTEDDEVLVQVAPQTFILNTTQSGEITVHAEVPYSAVDTSSITLNGIPVTWTKADNRGELVAKFDESLVEAILEVPSTLLTLTGNRLDGTTFSGSDEVQVRP</sequence>
<dbReference type="EMBL" id="JAHJDP010000053">
    <property type="protein sequence ID" value="MBU2691274.1"/>
    <property type="molecule type" value="Genomic_DNA"/>
</dbReference>
<evidence type="ECO:0000313" key="1">
    <source>
        <dbReference type="EMBL" id="MBU2691274.1"/>
    </source>
</evidence>
<evidence type="ECO:0000313" key="2">
    <source>
        <dbReference type="Proteomes" id="UP000777784"/>
    </source>
</evidence>
<accession>A0A948RX73</accession>
<protein>
    <submittedName>
        <fullName evidence="1">Uncharacterized protein</fullName>
    </submittedName>
</protein>
<gene>
    <name evidence="1" type="ORF">KJ970_10115</name>
</gene>
<proteinExistence type="predicted"/>
<dbReference type="AlphaFoldDB" id="A0A948RX73"/>
<comment type="caution">
    <text evidence="1">The sequence shown here is derived from an EMBL/GenBank/DDBJ whole genome shotgun (WGS) entry which is preliminary data.</text>
</comment>